<protein>
    <submittedName>
        <fullName evidence="1">Uncharacterized protein</fullName>
    </submittedName>
</protein>
<dbReference type="RefSeq" id="WP_095596706.1">
    <property type="nucleotide sequence ID" value="NZ_BMKN01000001.1"/>
</dbReference>
<proteinExistence type="predicted"/>
<gene>
    <name evidence="1" type="ORF">GCM10011517_03650</name>
</gene>
<keyword evidence="2" id="KW-1185">Reference proteome</keyword>
<dbReference type="EMBL" id="BMKN01000001">
    <property type="protein sequence ID" value="GGE39176.1"/>
    <property type="molecule type" value="Genomic_DNA"/>
</dbReference>
<reference evidence="1" key="2">
    <citation type="submission" date="2020-09" db="EMBL/GenBank/DDBJ databases">
        <authorList>
            <person name="Sun Q."/>
            <person name="Zhou Y."/>
        </authorList>
    </citation>
    <scope>NUCLEOTIDE SEQUENCE</scope>
    <source>
        <strain evidence="1">CGMCC 1.16012</strain>
    </source>
</reference>
<accession>A0A917AAY8</accession>
<evidence type="ECO:0000313" key="1">
    <source>
        <dbReference type="EMBL" id="GGE39176.1"/>
    </source>
</evidence>
<name>A0A917AAY8_9RHOB</name>
<sequence>MTELKDISNFSIVAPIDQGKPVLNYRQLITEVDLDVPDADTFFPDFDPADWRHIGTSDLRAADPRCVLHEYLRI</sequence>
<dbReference type="Proteomes" id="UP000606730">
    <property type="component" value="Unassembled WGS sequence"/>
</dbReference>
<evidence type="ECO:0000313" key="2">
    <source>
        <dbReference type="Proteomes" id="UP000606730"/>
    </source>
</evidence>
<comment type="caution">
    <text evidence="1">The sequence shown here is derived from an EMBL/GenBank/DDBJ whole genome shotgun (WGS) entry which is preliminary data.</text>
</comment>
<organism evidence="1 2">
    <name type="scientific">Actibacterium pelagium</name>
    <dbReference type="NCBI Taxonomy" id="2029103"/>
    <lineage>
        <taxon>Bacteria</taxon>
        <taxon>Pseudomonadati</taxon>
        <taxon>Pseudomonadota</taxon>
        <taxon>Alphaproteobacteria</taxon>
        <taxon>Rhodobacterales</taxon>
        <taxon>Roseobacteraceae</taxon>
        <taxon>Actibacterium</taxon>
    </lineage>
</organism>
<dbReference type="AlphaFoldDB" id="A0A917AAY8"/>
<dbReference type="OrthoDB" id="9804315at2"/>
<reference evidence="1" key="1">
    <citation type="journal article" date="2014" name="Int. J. Syst. Evol. Microbiol.">
        <title>Complete genome sequence of Corynebacterium casei LMG S-19264T (=DSM 44701T), isolated from a smear-ripened cheese.</title>
        <authorList>
            <consortium name="US DOE Joint Genome Institute (JGI-PGF)"/>
            <person name="Walter F."/>
            <person name="Albersmeier A."/>
            <person name="Kalinowski J."/>
            <person name="Ruckert C."/>
        </authorList>
    </citation>
    <scope>NUCLEOTIDE SEQUENCE</scope>
    <source>
        <strain evidence="1">CGMCC 1.16012</strain>
    </source>
</reference>